<protein>
    <submittedName>
        <fullName evidence="1">Uncharacterized protein</fullName>
    </submittedName>
</protein>
<dbReference type="Gene3D" id="3.40.1050.10">
    <property type="entry name" value="Carbonic anhydrase"/>
    <property type="match status" value="1"/>
</dbReference>
<dbReference type="OrthoDB" id="10248475at2759"/>
<gene>
    <name evidence="1" type="ORF">FIBSPDRAFT_874672</name>
</gene>
<dbReference type="GO" id="GO:0004089">
    <property type="term" value="F:carbonate dehydratase activity"/>
    <property type="evidence" value="ECO:0007669"/>
    <property type="project" value="InterPro"/>
</dbReference>
<evidence type="ECO:0000313" key="1">
    <source>
        <dbReference type="EMBL" id="KZP08313.1"/>
    </source>
</evidence>
<dbReference type="EMBL" id="KV417724">
    <property type="protein sequence ID" value="KZP08313.1"/>
    <property type="molecule type" value="Genomic_DNA"/>
</dbReference>
<proteinExistence type="predicted"/>
<dbReference type="AlphaFoldDB" id="A0A165X8S6"/>
<dbReference type="GO" id="GO:0008270">
    <property type="term" value="F:zinc ion binding"/>
    <property type="evidence" value="ECO:0007669"/>
    <property type="project" value="InterPro"/>
</dbReference>
<sequence>MLQSNSLWAAGAVRVDLDYFKQGEKGQSYKVLAIGCAVSRVPEPLVTACKLEEHR</sequence>
<reference evidence="1" key="1">
    <citation type="journal article" date="2016" name="Mol. Biol. Evol.">
        <title>Comparative Genomics of Early-Diverging Mushroom-Forming Fungi Provides Insights into the Origins of Lignocellulose Decay Capabilities.</title>
        <authorList>
            <person name="Nagy L.G."/>
            <person name="Riley R."/>
            <person name="Tritt A."/>
            <person name="Adam C."/>
            <person name="Daum C."/>
            <person name="Floudas D."/>
            <person name="Sun H."/>
            <person name="Yadav J.S."/>
            <person name="Pangilinan J."/>
            <person name="Larsson K.H."/>
            <person name="Matsuura K."/>
            <person name="Barry K."/>
            <person name="Labutti K."/>
            <person name="Kuo R."/>
            <person name="Ohm R.A."/>
            <person name="Bhattacharya S.S."/>
            <person name="Shirouzu T."/>
            <person name="Yoshinaga Y."/>
            <person name="Martin F.M."/>
            <person name="Grigoriev I.V."/>
            <person name="Hibbett D.S."/>
        </authorList>
    </citation>
    <scope>NUCLEOTIDE SEQUENCE [LARGE SCALE GENOMIC DNA]</scope>
    <source>
        <strain evidence="1">CBS 109695</strain>
    </source>
</reference>
<organism evidence="1">
    <name type="scientific">Athelia psychrophila</name>
    <dbReference type="NCBI Taxonomy" id="1759441"/>
    <lineage>
        <taxon>Eukaryota</taxon>
        <taxon>Fungi</taxon>
        <taxon>Dikarya</taxon>
        <taxon>Basidiomycota</taxon>
        <taxon>Agaricomycotina</taxon>
        <taxon>Agaricomycetes</taxon>
        <taxon>Agaricomycetidae</taxon>
        <taxon>Atheliales</taxon>
        <taxon>Atheliaceae</taxon>
        <taxon>Athelia</taxon>
    </lineage>
</organism>
<dbReference type="SUPFAM" id="SSF53056">
    <property type="entry name" value="beta-carbonic anhydrase, cab"/>
    <property type="match status" value="1"/>
</dbReference>
<accession>A0A165X8S6</accession>
<name>A0A165X8S6_9AGAM</name>
<dbReference type="InterPro" id="IPR036874">
    <property type="entry name" value="Carbonic_anhydrase_sf"/>
</dbReference>